<keyword evidence="2" id="KW-1185">Reference proteome</keyword>
<dbReference type="Proteomes" id="UP000574317">
    <property type="component" value="Unassembled WGS sequence"/>
</dbReference>
<dbReference type="Pfam" id="PF05705">
    <property type="entry name" value="DUF829"/>
    <property type="match status" value="1"/>
</dbReference>
<dbReference type="EMBL" id="JAAOAO010000626">
    <property type="protein sequence ID" value="KAF5534649.1"/>
    <property type="molecule type" value="Genomic_DNA"/>
</dbReference>
<evidence type="ECO:0000313" key="2">
    <source>
        <dbReference type="Proteomes" id="UP000574317"/>
    </source>
</evidence>
<name>A0A8H5ID76_9HYPO</name>
<dbReference type="PANTHER" id="PTHR12265">
    <property type="entry name" value="TRANSMEMBRANE PROTEIN 53"/>
    <property type="match status" value="1"/>
</dbReference>
<reference evidence="1 2" key="1">
    <citation type="submission" date="2020-05" db="EMBL/GenBank/DDBJ databases">
        <title>Identification and distribution of gene clusters putatively required for synthesis of sphingolipid metabolism inhibitors in phylogenetically diverse species of the filamentous fungus Fusarium.</title>
        <authorList>
            <person name="Kim H.-S."/>
            <person name="Busman M."/>
            <person name="Brown D.W."/>
            <person name="Divon H."/>
            <person name="Uhlig S."/>
            <person name="Proctor R.H."/>
        </authorList>
    </citation>
    <scope>NUCLEOTIDE SEQUENCE [LARGE SCALE GENOMIC DNA]</scope>
    <source>
        <strain evidence="1 2">NRRL 25196</strain>
    </source>
</reference>
<accession>A0A8H5ID76</accession>
<dbReference type="InterPro" id="IPR008547">
    <property type="entry name" value="DUF829_TMEM53"/>
</dbReference>
<evidence type="ECO:0000313" key="1">
    <source>
        <dbReference type="EMBL" id="KAF5534649.1"/>
    </source>
</evidence>
<dbReference type="PANTHER" id="PTHR12265:SF14">
    <property type="entry name" value="INDOLE-DITERPENE BIOSYNTHESIS PROTEIN PAXU"/>
    <property type="match status" value="1"/>
</dbReference>
<dbReference type="AlphaFoldDB" id="A0A8H5ID76"/>
<comment type="caution">
    <text evidence="1">The sequence shown here is derived from an EMBL/GenBank/DDBJ whole genome shotgun (WGS) entry which is preliminary data.</text>
</comment>
<gene>
    <name evidence="1" type="ORF">FNAPI_12307</name>
</gene>
<proteinExistence type="predicted"/>
<protein>
    <submittedName>
        <fullName evidence="1">Uncharacterized protein</fullName>
    </submittedName>
</protein>
<organism evidence="1 2">
    <name type="scientific">Fusarium napiforme</name>
    <dbReference type="NCBI Taxonomy" id="42672"/>
    <lineage>
        <taxon>Eukaryota</taxon>
        <taxon>Fungi</taxon>
        <taxon>Dikarya</taxon>
        <taxon>Ascomycota</taxon>
        <taxon>Pezizomycotina</taxon>
        <taxon>Sordariomycetes</taxon>
        <taxon>Hypocreomycetidae</taxon>
        <taxon>Hypocreales</taxon>
        <taxon>Nectriaceae</taxon>
        <taxon>Fusarium</taxon>
        <taxon>Fusarium fujikuroi species complex</taxon>
    </lineage>
</organism>
<sequence length="291" mass="32382">MSASKLEIPGFTTISDQIFERRVDTNSASPDSHPHMILIFGWGDGLPKHVLRYSQGYQAMFPNATQFIILAKIVRVLSSDLPQSSAAMRPLIKAAFGPEDPDEKRILVHCMSDSGGINYAATLNEYRSQFSRPLPHQLLVLDSSPGTSQPSLFDLAKFSVALAPGFTPQTPWHTMFAQGLTAAFLASHGMLELLNGRDASPVYCNSVLNDPFFETKEASRLYLYSKADDMVRWEHVVQHETQASQCGYKASMKLFYGSKHVGHMPMYPDQYWASIAKAWKASTEQSISARL</sequence>